<dbReference type="KEGG" id="mcee:MCEL_04730"/>
<sequence length="103" mass="11360">MMEAGHMRVFRKRALDGGGRLLHESPSHPNGTLLLNVWAEVLVLTICAAGDFLHRATKSSDPRGQSFDLTVSKLAGHRERLRAARRVLCTVGRGSLSDWNGLR</sequence>
<accession>A0A1X0BZ98</accession>
<name>A0A1X0BZ98_MYCCF</name>
<dbReference type="AlphaFoldDB" id="A0A1X0BZ98"/>
<evidence type="ECO:0000313" key="2">
    <source>
        <dbReference type="Proteomes" id="UP000466431"/>
    </source>
</evidence>
<dbReference type="EMBL" id="AP022591">
    <property type="protein sequence ID" value="BBY42178.1"/>
    <property type="molecule type" value="Genomic_DNA"/>
</dbReference>
<protein>
    <submittedName>
        <fullName evidence="1">Uncharacterized protein</fullName>
    </submittedName>
</protein>
<dbReference type="STRING" id="1249101.BST21_05495"/>
<keyword evidence="2" id="KW-1185">Reference proteome</keyword>
<organism evidence="1 2">
    <name type="scientific">Mycolicibacterium celeriflavum</name>
    <name type="common">Mycobacterium celeriflavum</name>
    <dbReference type="NCBI Taxonomy" id="1249101"/>
    <lineage>
        <taxon>Bacteria</taxon>
        <taxon>Bacillati</taxon>
        <taxon>Actinomycetota</taxon>
        <taxon>Actinomycetes</taxon>
        <taxon>Mycobacteriales</taxon>
        <taxon>Mycobacteriaceae</taxon>
        <taxon>Mycolicibacterium</taxon>
    </lineage>
</organism>
<evidence type="ECO:0000313" key="1">
    <source>
        <dbReference type="EMBL" id="BBY42178.1"/>
    </source>
</evidence>
<proteinExistence type="predicted"/>
<dbReference type="Proteomes" id="UP000466431">
    <property type="component" value="Chromosome"/>
</dbReference>
<gene>
    <name evidence="1" type="ORF">MCEL_04730</name>
</gene>
<reference evidence="1 2" key="1">
    <citation type="journal article" date="2019" name="Emerg. Microbes Infect.">
        <title>Comprehensive subspecies identification of 175 nontuberculous mycobacteria species based on 7547 genomic profiles.</title>
        <authorList>
            <person name="Matsumoto Y."/>
            <person name="Kinjo T."/>
            <person name="Motooka D."/>
            <person name="Nabeya D."/>
            <person name="Jung N."/>
            <person name="Uechi K."/>
            <person name="Horii T."/>
            <person name="Iida T."/>
            <person name="Fujita J."/>
            <person name="Nakamura S."/>
        </authorList>
    </citation>
    <scope>NUCLEOTIDE SEQUENCE [LARGE SCALE GENOMIC DNA]</scope>
    <source>
        <strain evidence="1 2">JCM 18439</strain>
    </source>
</reference>